<reference evidence="2 3" key="1">
    <citation type="journal article" date="2019" name="Int. J. Syst. Evol. Microbiol.">
        <title>The Global Catalogue of Microorganisms (GCM) 10K type strain sequencing project: providing services to taxonomists for standard genome sequencing and annotation.</title>
        <authorList>
            <consortium name="The Broad Institute Genomics Platform"/>
            <consortium name="The Broad Institute Genome Sequencing Center for Infectious Disease"/>
            <person name="Wu L."/>
            <person name="Ma J."/>
        </authorList>
    </citation>
    <scope>NUCLEOTIDE SEQUENCE [LARGE SCALE GENOMIC DNA]</scope>
    <source>
        <strain evidence="2 3">CGMCC 1.12125</strain>
    </source>
</reference>
<feature type="domain" description="DUF4397" evidence="1">
    <location>
        <begin position="55"/>
        <end position="173"/>
    </location>
</feature>
<evidence type="ECO:0000313" key="2">
    <source>
        <dbReference type="EMBL" id="MFD1586018.1"/>
    </source>
</evidence>
<accession>A0ABD6C6X2</accession>
<name>A0ABD6C6X2_9EURY</name>
<dbReference type="AlphaFoldDB" id="A0ABD6C6X2"/>
<organism evidence="2 3">
    <name type="scientific">Halorientalis brevis</name>
    <dbReference type="NCBI Taxonomy" id="1126241"/>
    <lineage>
        <taxon>Archaea</taxon>
        <taxon>Methanobacteriati</taxon>
        <taxon>Methanobacteriota</taxon>
        <taxon>Stenosarchaea group</taxon>
        <taxon>Halobacteria</taxon>
        <taxon>Halobacteriales</taxon>
        <taxon>Haloarculaceae</taxon>
        <taxon>Halorientalis</taxon>
    </lineage>
</organism>
<dbReference type="Proteomes" id="UP001597119">
    <property type="component" value="Unassembled WGS sequence"/>
</dbReference>
<dbReference type="EMBL" id="JBHUDJ010000001">
    <property type="protein sequence ID" value="MFD1586018.1"/>
    <property type="molecule type" value="Genomic_DNA"/>
</dbReference>
<evidence type="ECO:0000313" key="3">
    <source>
        <dbReference type="Proteomes" id="UP001597119"/>
    </source>
</evidence>
<dbReference type="InterPro" id="IPR025510">
    <property type="entry name" value="DUF4397"/>
</dbReference>
<proteinExistence type="predicted"/>
<dbReference type="RefSeq" id="WP_247376681.1">
    <property type="nucleotide sequence ID" value="NZ_JALLGV010000003.1"/>
</dbReference>
<comment type="caution">
    <text evidence="2">The sequence shown here is derived from an EMBL/GenBank/DDBJ whole genome shotgun (WGS) entry which is preliminary data.</text>
</comment>
<gene>
    <name evidence="2" type="ORF">ACFR9U_03415</name>
</gene>
<protein>
    <submittedName>
        <fullName evidence="2">DUF4397 domain-containing protein</fullName>
    </submittedName>
</protein>
<sequence length="272" mass="28045">MSGSENRGLTAVQLVALTLATVAIGSIAIAGGAVAATQEQTPNQSQAQNQSQGQAQVRLVHASPDAPPVDIYVDGEPAVEDLAFGNATDYVELQPGMHNVTITEAGNATNVVFQQDIPVKPGQYTIAAAGEVTPGAERAFTPVLLADDAQPGEDEAMVRLAHLSPDAPTVDVTVAESGDVLFDNVSFGNATDYETVPPGDYTLEVRPATANNDGEVVTTVDVSVEGGQAYTGIATGYLNPDEAAGNETFRVLVLEDETADQPGQGQGQGPPM</sequence>
<keyword evidence="3" id="KW-1185">Reference proteome</keyword>
<evidence type="ECO:0000259" key="1">
    <source>
        <dbReference type="Pfam" id="PF14344"/>
    </source>
</evidence>
<dbReference type="Pfam" id="PF14344">
    <property type="entry name" value="DUF4397"/>
    <property type="match status" value="1"/>
</dbReference>